<dbReference type="PANTHER" id="PTHR40112:SF1">
    <property type="entry name" value="H2HPP ISOMERASE"/>
    <property type="match status" value="1"/>
</dbReference>
<dbReference type="Pfam" id="PF07883">
    <property type="entry name" value="Cupin_2"/>
    <property type="match status" value="1"/>
</dbReference>
<name>A0A5S5CHE6_9BACL</name>
<keyword evidence="2" id="KW-0560">Oxidoreductase</keyword>
<dbReference type="InterPro" id="IPR052535">
    <property type="entry name" value="Bacilysin_H2HPP_isomerase"/>
</dbReference>
<evidence type="ECO:0000259" key="1">
    <source>
        <dbReference type="Pfam" id="PF07883"/>
    </source>
</evidence>
<dbReference type="SUPFAM" id="SSF51182">
    <property type="entry name" value="RmlC-like cupins"/>
    <property type="match status" value="1"/>
</dbReference>
<organism evidence="2 3">
    <name type="scientific">Paenibacillus methanolicus</name>
    <dbReference type="NCBI Taxonomy" id="582686"/>
    <lineage>
        <taxon>Bacteria</taxon>
        <taxon>Bacillati</taxon>
        <taxon>Bacillota</taxon>
        <taxon>Bacilli</taxon>
        <taxon>Bacillales</taxon>
        <taxon>Paenibacillaceae</taxon>
        <taxon>Paenibacillus</taxon>
    </lineage>
</organism>
<feature type="domain" description="Cupin type-2" evidence="1">
    <location>
        <begin position="28"/>
        <end position="86"/>
    </location>
</feature>
<accession>A0A5S5CHE6</accession>
<dbReference type="InterPro" id="IPR013096">
    <property type="entry name" value="Cupin_2"/>
</dbReference>
<dbReference type="EMBL" id="VNHS01000001">
    <property type="protein sequence ID" value="TYP79142.1"/>
    <property type="molecule type" value="Genomic_DNA"/>
</dbReference>
<evidence type="ECO:0000313" key="3">
    <source>
        <dbReference type="Proteomes" id="UP000323257"/>
    </source>
</evidence>
<dbReference type="PANTHER" id="PTHR40112">
    <property type="entry name" value="H2HPP ISOMERASE"/>
    <property type="match status" value="1"/>
</dbReference>
<gene>
    <name evidence="2" type="ORF">BCM02_101258</name>
</gene>
<dbReference type="InterPro" id="IPR011051">
    <property type="entry name" value="RmlC_Cupin_sf"/>
</dbReference>
<comment type="caution">
    <text evidence="2">The sequence shown here is derived from an EMBL/GenBank/DDBJ whole genome shotgun (WGS) entry which is preliminary data.</text>
</comment>
<dbReference type="Proteomes" id="UP000323257">
    <property type="component" value="Unassembled WGS sequence"/>
</dbReference>
<protein>
    <submittedName>
        <fullName evidence="2">Quercetin dioxygenase-like cupin family protein</fullName>
    </submittedName>
</protein>
<sequence>MDKEEWQQAEPGVKRRIFRPGDSIMMMEVHFESGAEGYEHDHSHEQLTYCLRGRFEFRIGGRPHPLEQGETLFIPGGARHGVRALEAGALLDAFTPLRADLLRSSGWTDQTVQDV</sequence>
<proteinExistence type="predicted"/>
<dbReference type="CDD" id="cd02238">
    <property type="entry name" value="cupin_KdgF"/>
    <property type="match status" value="1"/>
</dbReference>
<dbReference type="InterPro" id="IPR025499">
    <property type="entry name" value="KdgF"/>
</dbReference>
<keyword evidence="2" id="KW-0223">Dioxygenase</keyword>
<keyword evidence="3" id="KW-1185">Reference proteome</keyword>
<dbReference type="AlphaFoldDB" id="A0A5S5CHE6"/>
<evidence type="ECO:0000313" key="2">
    <source>
        <dbReference type="EMBL" id="TYP79142.1"/>
    </source>
</evidence>
<dbReference type="RefSeq" id="WP_246183137.1">
    <property type="nucleotide sequence ID" value="NZ_VNHS01000001.1"/>
</dbReference>
<dbReference type="GO" id="GO:0051213">
    <property type="term" value="F:dioxygenase activity"/>
    <property type="evidence" value="ECO:0007669"/>
    <property type="project" value="UniProtKB-KW"/>
</dbReference>
<dbReference type="Gene3D" id="2.60.120.10">
    <property type="entry name" value="Jelly Rolls"/>
    <property type="match status" value="1"/>
</dbReference>
<dbReference type="InterPro" id="IPR014710">
    <property type="entry name" value="RmlC-like_jellyroll"/>
</dbReference>
<reference evidence="2 3" key="1">
    <citation type="submission" date="2019-07" db="EMBL/GenBank/DDBJ databases">
        <title>Genomic Encyclopedia of Type Strains, Phase III (KMG-III): the genomes of soil and plant-associated and newly described type strains.</title>
        <authorList>
            <person name="Whitman W."/>
        </authorList>
    </citation>
    <scope>NUCLEOTIDE SEQUENCE [LARGE SCALE GENOMIC DNA]</scope>
    <source>
        <strain evidence="2 3">BL24</strain>
    </source>
</reference>
<dbReference type="PIRSF" id="PIRSF029883">
    <property type="entry name" value="KdgF"/>
    <property type="match status" value="1"/>
</dbReference>